<evidence type="ECO:0000256" key="1">
    <source>
        <dbReference type="ARBA" id="ARBA00010613"/>
    </source>
</evidence>
<dbReference type="PANTHER" id="PTHR23088:SF50">
    <property type="entry name" value="HYDROLASE YHCX"/>
    <property type="match status" value="1"/>
</dbReference>
<evidence type="ECO:0000313" key="3">
    <source>
        <dbReference type="EMBL" id="MEK0085068.1"/>
    </source>
</evidence>
<reference evidence="3 4" key="1">
    <citation type="submission" date="2024-01" db="EMBL/GenBank/DDBJ databases">
        <title>Multi-omics insights into the function and evolution of sodium benzoate biodegradation pathways in Benzoatithermus flavus gen. nov., sp. nov. from hot spring.</title>
        <authorList>
            <person name="Hu C.-J."/>
            <person name="Li W.-J."/>
        </authorList>
    </citation>
    <scope>NUCLEOTIDE SEQUENCE [LARGE SCALE GENOMIC DNA]</scope>
    <source>
        <strain evidence="3 4">SYSU G07066</strain>
    </source>
</reference>
<dbReference type="PANTHER" id="PTHR23088">
    <property type="entry name" value="NITRILASE-RELATED"/>
    <property type="match status" value="1"/>
</dbReference>
<dbReference type="CDD" id="cd07574">
    <property type="entry name" value="nitrilase_Rim1_like"/>
    <property type="match status" value="1"/>
</dbReference>
<comment type="caution">
    <text evidence="3">The sequence shown here is derived from an EMBL/GenBank/DDBJ whole genome shotgun (WGS) entry which is preliminary data.</text>
</comment>
<organism evidence="3 4">
    <name type="scientific">Benzoatithermus flavus</name>
    <dbReference type="NCBI Taxonomy" id="3108223"/>
    <lineage>
        <taxon>Bacteria</taxon>
        <taxon>Pseudomonadati</taxon>
        <taxon>Pseudomonadota</taxon>
        <taxon>Alphaproteobacteria</taxon>
        <taxon>Geminicoccales</taxon>
        <taxon>Geminicoccaceae</taxon>
        <taxon>Benzoatithermus</taxon>
    </lineage>
</organism>
<dbReference type="GO" id="GO:0016787">
    <property type="term" value="F:hydrolase activity"/>
    <property type="evidence" value="ECO:0007669"/>
    <property type="project" value="UniProtKB-KW"/>
</dbReference>
<gene>
    <name evidence="3" type="ORF">U1T56_18095</name>
</gene>
<name>A0ABU8XXB3_9PROT</name>
<accession>A0ABU8XXB3</accession>
<dbReference type="Pfam" id="PF00795">
    <property type="entry name" value="CN_hydrolase"/>
    <property type="match status" value="1"/>
</dbReference>
<dbReference type="PROSITE" id="PS50263">
    <property type="entry name" value="CN_HYDROLASE"/>
    <property type="match status" value="1"/>
</dbReference>
<comment type="similarity">
    <text evidence="1">Belongs to the carbon-nitrogen hydrolase superfamily. NIT1/NIT2 family.</text>
</comment>
<keyword evidence="4" id="KW-1185">Reference proteome</keyword>
<dbReference type="Gene3D" id="3.60.110.10">
    <property type="entry name" value="Carbon-nitrogen hydrolase"/>
    <property type="match status" value="1"/>
</dbReference>
<sequence length="299" mass="32731">MTERRFKLATAQYPIDRLEGWQAYTAKVSGWVEAAVAEGARLLVFPEYGAMELASLFPAPVPSDLTGSLEAVASLEPEVVAFHEGLARRFGVYILGASLPVRAGENRYHNRAWLYGPEGTKDYQDKIVMTRFEREEWGVSGASELKLFVTSLGRLGVCICYDVEFPLLARAQVEAGAELILAPSCTETLRGYWRVRVGAQARALENQCLAVHSPTVGDAPWSPAVDANRGAAAVYGPPDLDFPDDGVLALGELDKPSWVYAEIDLDRVAEVREQGAVLNHRHWPEQMTVAASGITRVTV</sequence>
<evidence type="ECO:0000259" key="2">
    <source>
        <dbReference type="PROSITE" id="PS50263"/>
    </source>
</evidence>
<protein>
    <submittedName>
        <fullName evidence="3">Carbon-nitrogen hydrolase family protein</fullName>
    </submittedName>
</protein>
<keyword evidence="3" id="KW-0378">Hydrolase</keyword>
<dbReference type="InterPro" id="IPR001110">
    <property type="entry name" value="UPF0012_CS"/>
</dbReference>
<dbReference type="PROSITE" id="PS01227">
    <property type="entry name" value="UPF0012"/>
    <property type="match status" value="1"/>
</dbReference>
<evidence type="ECO:0000313" key="4">
    <source>
        <dbReference type="Proteomes" id="UP001375743"/>
    </source>
</evidence>
<dbReference type="EMBL" id="JBBLZC010000021">
    <property type="protein sequence ID" value="MEK0085068.1"/>
    <property type="molecule type" value="Genomic_DNA"/>
</dbReference>
<dbReference type="SUPFAM" id="SSF56317">
    <property type="entry name" value="Carbon-nitrogen hydrolase"/>
    <property type="match status" value="1"/>
</dbReference>
<dbReference type="InterPro" id="IPR003010">
    <property type="entry name" value="C-N_Hydrolase"/>
</dbReference>
<dbReference type="RefSeq" id="WP_418160915.1">
    <property type="nucleotide sequence ID" value="NZ_JBBLZC010000021.1"/>
</dbReference>
<proteinExistence type="inferred from homology"/>
<feature type="domain" description="CN hydrolase" evidence="2">
    <location>
        <begin position="6"/>
        <end position="265"/>
    </location>
</feature>
<dbReference type="InterPro" id="IPR036526">
    <property type="entry name" value="C-N_Hydrolase_sf"/>
</dbReference>
<dbReference type="Proteomes" id="UP001375743">
    <property type="component" value="Unassembled WGS sequence"/>
</dbReference>